<dbReference type="GO" id="GO:0003690">
    <property type="term" value="F:double-stranded DNA binding"/>
    <property type="evidence" value="ECO:0007669"/>
    <property type="project" value="InterPro"/>
</dbReference>
<evidence type="ECO:0000313" key="5">
    <source>
        <dbReference type="Proteomes" id="UP000308549"/>
    </source>
</evidence>
<dbReference type="InterPro" id="IPR036388">
    <property type="entry name" value="WH-like_DNA-bd_sf"/>
</dbReference>
<evidence type="ECO:0000256" key="1">
    <source>
        <dbReference type="ARBA" id="ARBA00025771"/>
    </source>
</evidence>
<dbReference type="InterPro" id="IPR045114">
    <property type="entry name" value="Csn12-like"/>
</dbReference>
<comment type="similarity">
    <text evidence="1">Belongs to the CSN12 family.</text>
</comment>
<dbReference type="PANTHER" id="PTHR12732">
    <property type="entry name" value="UNCHARACTERIZED PROTEASOME COMPONENT REGION PCI-CONTAINING"/>
    <property type="match status" value="1"/>
</dbReference>
<name>A0A4U0UCS5_9PEZI</name>
<organism evidence="4 5">
    <name type="scientific">Salinomyces thailandicus</name>
    <dbReference type="NCBI Taxonomy" id="706561"/>
    <lineage>
        <taxon>Eukaryota</taxon>
        <taxon>Fungi</taxon>
        <taxon>Dikarya</taxon>
        <taxon>Ascomycota</taxon>
        <taxon>Pezizomycotina</taxon>
        <taxon>Dothideomycetes</taxon>
        <taxon>Dothideomycetidae</taxon>
        <taxon>Mycosphaerellales</taxon>
        <taxon>Teratosphaeriaceae</taxon>
        <taxon>Salinomyces</taxon>
    </lineage>
</organism>
<dbReference type="Pfam" id="PF01399">
    <property type="entry name" value="PCI"/>
    <property type="match status" value="1"/>
</dbReference>
<dbReference type="PANTHER" id="PTHR12732:SF0">
    <property type="entry name" value="PCI DOMAIN-CONTAINING PROTEIN 2"/>
    <property type="match status" value="1"/>
</dbReference>
<reference evidence="4 5" key="1">
    <citation type="submission" date="2017-03" db="EMBL/GenBank/DDBJ databases">
        <title>Genomes of endolithic fungi from Antarctica.</title>
        <authorList>
            <person name="Coleine C."/>
            <person name="Masonjones S."/>
            <person name="Stajich J.E."/>
        </authorList>
    </citation>
    <scope>NUCLEOTIDE SEQUENCE [LARGE SCALE GENOMIC DNA]</scope>
    <source>
        <strain evidence="4 5">CCFEE 6315</strain>
    </source>
</reference>
<accession>A0A4U0UCS5</accession>
<dbReference type="AlphaFoldDB" id="A0A4U0UCS5"/>
<evidence type="ECO:0000313" key="4">
    <source>
        <dbReference type="EMBL" id="TKA33124.1"/>
    </source>
</evidence>
<dbReference type="OrthoDB" id="10252687at2759"/>
<dbReference type="SMART" id="SM00753">
    <property type="entry name" value="PAM"/>
    <property type="match status" value="1"/>
</dbReference>
<evidence type="ECO:0000259" key="3">
    <source>
        <dbReference type="PROSITE" id="PS50250"/>
    </source>
</evidence>
<dbReference type="FunFam" id="1.10.10.10:FF:000366">
    <property type="entry name" value="COP9 signalosome complex subunit"/>
    <property type="match status" value="1"/>
</dbReference>
<gene>
    <name evidence="4" type="ORF">B0A50_00677</name>
</gene>
<proteinExistence type="inferred from homology"/>
<dbReference type="PROSITE" id="PS50250">
    <property type="entry name" value="PCI"/>
    <property type="match status" value="1"/>
</dbReference>
<dbReference type="EMBL" id="NAJL01000003">
    <property type="protein sequence ID" value="TKA33124.1"/>
    <property type="molecule type" value="Genomic_DNA"/>
</dbReference>
<evidence type="ECO:0000256" key="2">
    <source>
        <dbReference type="ARBA" id="ARBA00073854"/>
    </source>
</evidence>
<protein>
    <recommendedName>
        <fullName evidence="2">Protein CSN12 homolog</fullName>
    </recommendedName>
</protein>
<dbReference type="Gene3D" id="1.10.10.10">
    <property type="entry name" value="Winged helix-like DNA-binding domain superfamily/Winged helix DNA-binding domain"/>
    <property type="match status" value="1"/>
</dbReference>
<feature type="domain" description="PCI" evidence="3">
    <location>
        <begin position="258"/>
        <end position="463"/>
    </location>
</feature>
<comment type="caution">
    <text evidence="4">The sequence shown here is derived from an EMBL/GenBank/DDBJ whole genome shotgun (WGS) entry which is preliminary data.</text>
</comment>
<dbReference type="InterPro" id="IPR000717">
    <property type="entry name" value="PCI_dom"/>
</dbReference>
<sequence>MAAQETMWHDFIDAHKVADGYLLATIITPDPPASDPARLYNFQRWTNPYSVQTDLRYKLQYNPEMRLDKKEASTWLEIFSDYYKFVGVLLAAEEANNVGKAKEADWNAVYEGWKDVVSALHRGYSSGTLEAWTIPCLYVAGKYLRIFAIKADESTATQRDSGLVFGGIQEEDALVTVGQNDKLEDAARQINRIFALCLNDRSPLEESRKWALYSTANLLFKTYFRLNSINLCKTVLRSLKAGAADMPPLSAFPRAHQVTFKYYSGVVAFLDEDYATAEQFLESAYAMCLRSAAVNVRLILTYLIPTKMLTSHRLPTQALLKQSPQLERLFTPICFAIRSTDLQAFDQAMEAGEDEFVKRRIYLTLERGRDVILRNLFRRVFIAGGFEPAKEGEAGSQVVRRTRVPVKEFAAALMISGAGVGDGEGGVDGDEVECLVANSIYKNFMKGYIARERGIVVLSKGGAFPGTGV</sequence>
<dbReference type="GO" id="GO:0003723">
    <property type="term" value="F:RNA binding"/>
    <property type="evidence" value="ECO:0007669"/>
    <property type="project" value="InterPro"/>
</dbReference>
<keyword evidence="5" id="KW-1185">Reference proteome</keyword>
<dbReference type="Proteomes" id="UP000308549">
    <property type="component" value="Unassembled WGS sequence"/>
</dbReference>